<gene>
    <name evidence="9" type="ORF">BJP34_19545</name>
</gene>
<evidence type="ECO:0000313" key="9">
    <source>
        <dbReference type="EMBL" id="AOX01338.1"/>
    </source>
</evidence>
<dbReference type="KEGG" id="mpro:BJP34_19545"/>
<dbReference type="InterPro" id="IPR002401">
    <property type="entry name" value="Cyt_P450_E_grp-I"/>
</dbReference>
<dbReference type="PRINTS" id="PR00385">
    <property type="entry name" value="P450"/>
</dbReference>
<dbReference type="CDD" id="cd20620">
    <property type="entry name" value="CYP132-like"/>
    <property type="match status" value="1"/>
</dbReference>
<dbReference type="RefSeq" id="WP_070393780.1">
    <property type="nucleotide sequence ID" value="NZ_CP017599.1"/>
</dbReference>
<evidence type="ECO:0000256" key="2">
    <source>
        <dbReference type="ARBA" id="ARBA00022617"/>
    </source>
</evidence>
<sequence length="463" mass="53480">MPQSPIPSIKAARKSKFNLPPGPKGYLLFQLSKLQHQPIEYFGHMWQEYGDLVRLPIMPGLSLNLASHPDHAEHILSSHQERYGKPDLFLKSMNLLQGQGLFTSEGEVWLRQRRLMQPAFHQKQLVKLHNVILDCVESLLREWSEKPEGEIIDIAAEMSRLTLKIVSSTLFSIDISSKTDKLGQSLRTALEYVYYRMNSPLALPVWMPTPRNFEFRKAKQTLDRLVLDIIQYRREHPSEQNDLLSMLLTAQDEETGIGMSDRELQDEVITLINAGHETTATALAWTWYLIGTHPDAMAQMQDEIQTVLNGNYPTVENLFQLEYTRRVFDESSRLCPIGLGLPRVALSDDEIQGYFIPKGTIFTIAQYFIFRHPDFWDNPEQFNPDRFLPEKVKQRPKFAFFPFGAGQHICIGKNLALMESTLILAAIMQRFHIELVPNQSIEIDPRFSLRPKYGINVRVRKRY</sequence>
<dbReference type="GO" id="GO:0016705">
    <property type="term" value="F:oxidoreductase activity, acting on paired donors, with incorporation or reduction of molecular oxygen"/>
    <property type="evidence" value="ECO:0007669"/>
    <property type="project" value="InterPro"/>
</dbReference>
<dbReference type="AlphaFoldDB" id="A0A1D8TUL6"/>
<keyword evidence="4 8" id="KW-0560">Oxidoreductase</keyword>
<feature type="binding site" description="axial binding residue" evidence="7">
    <location>
        <position position="410"/>
    </location>
    <ligand>
        <name>heme</name>
        <dbReference type="ChEBI" id="CHEBI:30413"/>
    </ligand>
    <ligandPart>
        <name>Fe</name>
        <dbReference type="ChEBI" id="CHEBI:18248"/>
    </ligandPart>
</feature>
<protein>
    <submittedName>
        <fullName evidence="9">Cytochrome P450</fullName>
    </submittedName>
</protein>
<comment type="similarity">
    <text evidence="1 8">Belongs to the cytochrome P450 family.</text>
</comment>
<dbReference type="InterPro" id="IPR050196">
    <property type="entry name" value="Cytochrome_P450_Monoox"/>
</dbReference>
<keyword evidence="2 7" id="KW-0349">Heme</keyword>
<comment type="cofactor">
    <cofactor evidence="7">
        <name>heme</name>
        <dbReference type="ChEBI" id="CHEBI:30413"/>
    </cofactor>
</comment>
<dbReference type="InterPro" id="IPR001128">
    <property type="entry name" value="Cyt_P450"/>
</dbReference>
<keyword evidence="3 7" id="KW-0479">Metal-binding</keyword>
<dbReference type="InterPro" id="IPR036396">
    <property type="entry name" value="Cyt_P450_sf"/>
</dbReference>
<dbReference type="PANTHER" id="PTHR24291">
    <property type="entry name" value="CYTOCHROME P450 FAMILY 4"/>
    <property type="match status" value="1"/>
</dbReference>
<organism evidence="9 10">
    <name type="scientific">Moorena producens PAL-8-15-08-1</name>
    <dbReference type="NCBI Taxonomy" id="1458985"/>
    <lineage>
        <taxon>Bacteria</taxon>
        <taxon>Bacillati</taxon>
        <taxon>Cyanobacteriota</taxon>
        <taxon>Cyanophyceae</taxon>
        <taxon>Coleofasciculales</taxon>
        <taxon>Coleofasciculaceae</taxon>
        <taxon>Moorena</taxon>
    </lineage>
</organism>
<dbReference type="GO" id="GO:0005506">
    <property type="term" value="F:iron ion binding"/>
    <property type="evidence" value="ECO:0007669"/>
    <property type="project" value="InterPro"/>
</dbReference>
<name>A0A1D8TUL6_9CYAN</name>
<evidence type="ECO:0000256" key="8">
    <source>
        <dbReference type="RuleBase" id="RU000461"/>
    </source>
</evidence>
<evidence type="ECO:0000256" key="7">
    <source>
        <dbReference type="PIRSR" id="PIRSR602401-1"/>
    </source>
</evidence>
<reference evidence="10" key="1">
    <citation type="submission" date="2016-10" db="EMBL/GenBank/DDBJ databases">
        <title>Comparative genomics uncovers the prolific and rare metabolic potential of the cyanobacterial genus Moorea.</title>
        <authorList>
            <person name="Leao T."/>
            <person name="Castelao G."/>
            <person name="Korobeynikov A."/>
            <person name="Monroe E.A."/>
            <person name="Podell S."/>
            <person name="Glukhov E."/>
            <person name="Allen E."/>
            <person name="Gerwick W.H."/>
            <person name="Gerwick L."/>
        </authorList>
    </citation>
    <scope>NUCLEOTIDE SEQUENCE [LARGE SCALE GENOMIC DNA]</scope>
    <source>
        <strain evidence="10">PAL-8-15-08-1</strain>
    </source>
</reference>
<dbReference type="Pfam" id="PF00067">
    <property type="entry name" value="p450"/>
    <property type="match status" value="1"/>
</dbReference>
<dbReference type="PRINTS" id="PR00463">
    <property type="entry name" value="EP450I"/>
</dbReference>
<dbReference type="Gene3D" id="1.10.630.10">
    <property type="entry name" value="Cytochrome P450"/>
    <property type="match status" value="1"/>
</dbReference>
<evidence type="ECO:0000256" key="6">
    <source>
        <dbReference type="ARBA" id="ARBA00023033"/>
    </source>
</evidence>
<dbReference type="Proteomes" id="UP000177870">
    <property type="component" value="Chromosome"/>
</dbReference>
<dbReference type="PROSITE" id="PS00086">
    <property type="entry name" value="CYTOCHROME_P450"/>
    <property type="match status" value="1"/>
</dbReference>
<evidence type="ECO:0000256" key="1">
    <source>
        <dbReference type="ARBA" id="ARBA00010617"/>
    </source>
</evidence>
<evidence type="ECO:0000256" key="4">
    <source>
        <dbReference type="ARBA" id="ARBA00023002"/>
    </source>
</evidence>
<dbReference type="InterPro" id="IPR017972">
    <property type="entry name" value="Cyt_P450_CS"/>
</dbReference>
<proteinExistence type="inferred from homology"/>
<dbReference type="GO" id="GO:0004497">
    <property type="term" value="F:monooxygenase activity"/>
    <property type="evidence" value="ECO:0007669"/>
    <property type="project" value="UniProtKB-KW"/>
</dbReference>
<keyword evidence="6 8" id="KW-0503">Monooxygenase</keyword>
<dbReference type="GO" id="GO:0020037">
    <property type="term" value="F:heme binding"/>
    <property type="evidence" value="ECO:0007669"/>
    <property type="project" value="InterPro"/>
</dbReference>
<keyword evidence="5 7" id="KW-0408">Iron</keyword>
<dbReference type="STRING" id="1458985.BJP34_19545"/>
<dbReference type="EMBL" id="CP017599">
    <property type="protein sequence ID" value="AOX01338.1"/>
    <property type="molecule type" value="Genomic_DNA"/>
</dbReference>
<dbReference type="SUPFAM" id="SSF48264">
    <property type="entry name" value="Cytochrome P450"/>
    <property type="match status" value="1"/>
</dbReference>
<dbReference type="PANTHER" id="PTHR24291:SF50">
    <property type="entry name" value="BIFUNCTIONAL ALBAFLAVENONE MONOOXYGENASE_TERPENE SYNTHASE"/>
    <property type="match status" value="1"/>
</dbReference>
<evidence type="ECO:0000313" key="10">
    <source>
        <dbReference type="Proteomes" id="UP000177870"/>
    </source>
</evidence>
<evidence type="ECO:0000256" key="3">
    <source>
        <dbReference type="ARBA" id="ARBA00022723"/>
    </source>
</evidence>
<accession>A0A1D8TUL6</accession>
<evidence type="ECO:0000256" key="5">
    <source>
        <dbReference type="ARBA" id="ARBA00023004"/>
    </source>
</evidence>
<dbReference type="OrthoDB" id="446280at2"/>